<dbReference type="SUPFAM" id="SSF81296">
    <property type="entry name" value="E set domains"/>
    <property type="match status" value="1"/>
</dbReference>
<dbReference type="Proteomes" id="UP000830583">
    <property type="component" value="Chromosome"/>
</dbReference>
<keyword evidence="2" id="KW-1185">Reference proteome</keyword>
<evidence type="ECO:0000313" key="1">
    <source>
        <dbReference type="EMBL" id="UPQ77994.1"/>
    </source>
</evidence>
<evidence type="ECO:0000313" key="2">
    <source>
        <dbReference type="Proteomes" id="UP000830583"/>
    </source>
</evidence>
<protein>
    <recommendedName>
        <fullName evidence="3">T9SS type A sorting domain-containing protein</fullName>
    </recommendedName>
</protein>
<proteinExistence type="predicted"/>
<gene>
    <name evidence="1" type="ORF">M0M57_10150</name>
</gene>
<dbReference type="InterPro" id="IPR013783">
    <property type="entry name" value="Ig-like_fold"/>
</dbReference>
<name>A0ABY4KB33_9FLAO</name>
<dbReference type="RefSeq" id="WP_248432926.1">
    <property type="nucleotide sequence ID" value="NZ_CP096205.1"/>
</dbReference>
<organism evidence="1 2">
    <name type="scientific">Flavobacterium azooxidireducens</name>
    <dbReference type="NCBI Taxonomy" id="1871076"/>
    <lineage>
        <taxon>Bacteria</taxon>
        <taxon>Pseudomonadati</taxon>
        <taxon>Bacteroidota</taxon>
        <taxon>Flavobacteriia</taxon>
        <taxon>Flavobacteriales</taxon>
        <taxon>Flavobacteriaceae</taxon>
        <taxon>Flavobacterium</taxon>
    </lineage>
</organism>
<evidence type="ECO:0008006" key="3">
    <source>
        <dbReference type="Google" id="ProtNLM"/>
    </source>
</evidence>
<dbReference type="EMBL" id="CP096205">
    <property type="protein sequence ID" value="UPQ77994.1"/>
    <property type="molecule type" value="Genomic_DNA"/>
</dbReference>
<sequence length="2315" mass="244402">MKTNLLLTYLRVSLIFYLMLLSFDIKAQDVVFSEDFTTSAGSTYTIANGPIGTSTLWSMNRSGADYGGGIHLGNLNLSNDGSGAANQSGWILASTPTSGFASPYNQTLSANSGLLTWTFNMRQTQSNPSGFAAGGYGAAFILAGSNGTTNLSGTGYAVMLGNSGTTDPIRLVRYNAGIRNFTSLLTSNTTGLTDFGTQYLSIKVTYNPLNSTWQLFVRNDGTTAFLDPSGNGLTLQGSVVNNTYTNTPLSLIGGFWNAGTAATQRAFFDNVKVTIAKPAIFNLTPSSAIAGTGTFSLGVTGENFLPSSVVRWNGSNRTTTYVSPTQLTASIPATDLQLPGDFPITVANGLSISNSQLFEVDPAGVPNLVLSTNSLTAFTTTAGTASAFLSYTVSGENLIANAIVTAPGNFELSSNGGVSYADNLTLIRNGLQLTGQPITIRCRLKASAPSGNYNGSISHTTTGGVSKFVAVSGKVIAAQPTVQTTAVAFTNVTSTSYTIQFTAGNGANRMVVMRAGGAVNSAPVDGVTYSAAASFGTGSQLGTGNFVVYRGSGSSVNVTNLSPATSYHVAVYEYNGGVELENYLTTTPALGNRTTLNAPVGWQISAVNTVNTINFDTSVDGVNAETFQGDGFSTIATSGLLNSNAWAVNGFSSGNLGFGVNSAEDSDFDRGTSETPGSDGGIYAYETSPDNFSLGLQSAPGDFTPGNVTLRFQNQTGTTLNSINIGYTVYVYNNQPSSSSLNFSYSADNSNYTQVPGLAVVSPAQVDLTPSWKAYYRVITLTGLSIPTNNYYFLRWNGATVSGTTNFDGFAIDDIVMVANPTTTFVPFSGNAESFVLQGNARINGATSVANEITFNGGKLDFSNQSLTLSGSINNTTSQGLRGNNGSSLIVNSSVNNSLSFDQTTVGTTNVLNSLEINTTNSNTTTLINPIVLNGSLAIAENQSFNLGTNVLTGSVNTITNNGTLFTQNTTATPLPSGRNWGGLGTVHYNAATSGQTVVTGTYENLTLSSTGGSVASGAFTVNKVLNLPSANPSATAGSLSMGSFTLTMGGLGSNNGIGDVTGVITRNSIVPNVNYSFGHKDTSIVFPNVGTLPTSMSLRVSIGAAPSWRTGAIQREYDFIQTGGSGTKAIIRARYLDSELNGNVENKLVDWANLTTVPAILEQGRSNFNISENWVELTNVNVGVFFTPNFGDVLLTLDQSEAEMLVWNGSVSTSWTTAANWTPNATPSDNTSVLIPNATTTNFDPELNPAVLLGKITIEAGGILNSPTNAQFTINGSAGAWINNGTFNPGSGTSRVIFTNADATISGSTTFNNVRINAEAGLRPVSGAIMDIAGEFVNLGDLYSGPVSNTIIYSGTNQTLAIPTGALAAYNNLVINGTGAIFPSNQNISGNLTLNQAVDFSGKALVMNGVATQIIGGTIAPSFSNLTINNTFGEVKLASPVTVNGTFTLTQGIVEIGDYNLTVGLNPIAGSFSTSNMIITSGTGKVRRNFEQIDSYTFPIGERTLGGLKYTPITATISSGTFSNAYIGFSVVNAVHPNNNSITNTLSRYWEMEHSGITSGIISVVANYETTDVIGTETNIVGALFQGTYNQFTNPWVTFNNLETSQIVINDASLEVNSTLIITGIEGNPLEVSISGFGTFCIDSEIELVANVQGGTPPYTFSWNQSLGDEATATPPSTTPSTIIYEVTITDNNGIETTASAEVIILPTTVGGTLTSQNVCASSEPDTLVLEGSVGTIIYWESDTTISFSSPTNYSVTETELVGSIVGPITETTYFRAVLQDASCDLVYSTVATISFSSTTWNGSSWSNGLPDDTTAVIFTGNYSSTGDLYACSIILQSPAIVTVNPTHTFYLNKEITVDAGAQFALESNANLIQIDDVVNSGSIVVKRFTSNEVRRLDYNLWSSPVSGQNLLAFSPQTVANRFYEYNPTTDIYATVNPSSTTFSAVKGYLIRMPNNFSATPSQWLGTFSGVPNNGIYNLAVTPDTYNAIGNPYPSTISANAFIITNDIDEPLYFWRKVNNSDNSSYATYTTAGGVENAGGGSSIVPNGILQVGQGFLVKSTSANLVFTNAMRVSNTENQFLRSNQEITNNPERHRVWLNMSNPSGNMGQLMVAYMTGATSGIDAAIDGKYINDSPNYFSTVLDNEAYIIQGRSLPFTASDVVPLGFSTTQSGTFSISLAQFDGLFEDSSVGIFIKDNQTGIIHDIRMSSYSFESTSGVHNARFELVFQDALSENDHLFNNDITVYASQKVLHINTNNQGIENIKVYDLMGRLIFTQNGINKNEFSTPFYQVADQIILVQVTTLNGTMTKKIFLY</sequence>
<dbReference type="Gene3D" id="2.60.40.10">
    <property type="entry name" value="Immunoglobulins"/>
    <property type="match status" value="2"/>
</dbReference>
<dbReference type="InterPro" id="IPR014756">
    <property type="entry name" value="Ig_E-set"/>
</dbReference>
<accession>A0ABY4KB33</accession>
<reference evidence="1" key="1">
    <citation type="submission" date="2022-04" db="EMBL/GenBank/DDBJ databases">
        <title>Consumption of N2O by Flavobacterium azooxidireducens sp. nov. isolated from Decomposing Leaf Litter of Phragmites australis (Cav.).</title>
        <authorList>
            <person name="Behrendt U."/>
            <person name="Spanner T."/>
            <person name="Augustin J."/>
            <person name="Horn M.A."/>
            <person name="Kolb S."/>
            <person name="Ulrich A."/>
        </authorList>
    </citation>
    <scope>NUCLEOTIDE SEQUENCE</scope>
    <source>
        <strain evidence="1">IGB 4-14</strain>
    </source>
</reference>